<keyword evidence="1" id="KW-0732">Signal</keyword>
<reference evidence="2 3" key="1">
    <citation type="submission" date="2021-03" db="EMBL/GenBank/DDBJ databases">
        <title>Sequencing the genomes of 1000 actinobacteria strains.</title>
        <authorList>
            <person name="Klenk H.-P."/>
        </authorList>
    </citation>
    <scope>NUCLEOTIDE SEQUENCE [LARGE SCALE GENOMIC DNA]</scope>
    <source>
        <strain evidence="2 3">DSM 18824</strain>
    </source>
</reference>
<evidence type="ECO:0000256" key="1">
    <source>
        <dbReference type="SAM" id="SignalP"/>
    </source>
</evidence>
<evidence type="ECO:0000313" key="2">
    <source>
        <dbReference type="EMBL" id="MBP2351627.1"/>
    </source>
</evidence>
<dbReference type="InterPro" id="IPR050490">
    <property type="entry name" value="Bact_solute-bd_prot1"/>
</dbReference>
<dbReference type="PROSITE" id="PS51257">
    <property type="entry name" value="PROKAR_LIPOPROTEIN"/>
    <property type="match status" value="1"/>
</dbReference>
<dbReference type="SUPFAM" id="SSF53850">
    <property type="entry name" value="Periplasmic binding protein-like II"/>
    <property type="match status" value="1"/>
</dbReference>
<protein>
    <submittedName>
        <fullName evidence="2">ABC-type glycerol-3-phosphate transport system substrate-binding protein</fullName>
    </submittedName>
</protein>
<dbReference type="Gene3D" id="3.40.190.10">
    <property type="entry name" value="Periplasmic binding protein-like II"/>
    <property type="match status" value="1"/>
</dbReference>
<dbReference type="PANTHER" id="PTHR43649:SF16">
    <property type="entry name" value="SUGAR-BINDING LIPOPROTEIN"/>
    <property type="match status" value="1"/>
</dbReference>
<keyword evidence="3" id="KW-1185">Reference proteome</keyword>
<dbReference type="PANTHER" id="PTHR43649">
    <property type="entry name" value="ARABINOSE-BINDING PROTEIN-RELATED"/>
    <property type="match status" value="1"/>
</dbReference>
<accession>A0ABS4UJ13</accession>
<sequence length="460" mass="49278">MTVLRKMAVAAALTAVLTAGAGCGKSGDNSSATTTDGKVKISVNGLPGNDNPAGRKEFLAQVAAFEAKNPNIDLQPVEWTWDARTFTAQLAGGDLPTTFQAPFTESGGLIARHQIKDLTKWVEASPKLKSILPTMLDAVKSTDGHYYAIPTFATQNGILIHRGLFTKAGLNPDQPFTSWDELAQAAQKITQATGKAGYCQLTKQNQGGWILTSIIAAMGNELETRDGDKFTANIDSAGAHSALEFLRKVRWDYNAAGSNFLIDFTALAPEFAAGRCGIMVGPDGWLGEFVTKNKMNPKDFGMFPLPQTANGLGGLGGGTLSVLRADATDAQVDAAVKWLEFRFLDQYYDAKTAADLAKAQATDGNPVPGTFYAIVNQQAYQPYLEAIKPYINVPVANVKTYVDASQKLPVVSEPPVEAQQIYALLDTVIQAVLTRKDADIDALLKQAQQQATTILATAQR</sequence>
<organism evidence="2 3">
    <name type="scientific">Kribbella aluminosa</name>
    <dbReference type="NCBI Taxonomy" id="416017"/>
    <lineage>
        <taxon>Bacteria</taxon>
        <taxon>Bacillati</taxon>
        <taxon>Actinomycetota</taxon>
        <taxon>Actinomycetes</taxon>
        <taxon>Propionibacteriales</taxon>
        <taxon>Kribbellaceae</taxon>
        <taxon>Kribbella</taxon>
    </lineage>
</organism>
<gene>
    <name evidence="2" type="ORF">JOF29_002710</name>
</gene>
<dbReference type="Proteomes" id="UP000755585">
    <property type="component" value="Unassembled WGS sequence"/>
</dbReference>
<feature type="signal peptide" evidence="1">
    <location>
        <begin position="1"/>
        <end position="21"/>
    </location>
</feature>
<dbReference type="EMBL" id="JAGINT010000001">
    <property type="protein sequence ID" value="MBP2351627.1"/>
    <property type="molecule type" value="Genomic_DNA"/>
</dbReference>
<comment type="caution">
    <text evidence="2">The sequence shown here is derived from an EMBL/GenBank/DDBJ whole genome shotgun (WGS) entry which is preliminary data.</text>
</comment>
<dbReference type="RefSeq" id="WP_245357569.1">
    <property type="nucleotide sequence ID" value="NZ_BAAAVU010000013.1"/>
</dbReference>
<name>A0ABS4UJ13_9ACTN</name>
<dbReference type="Pfam" id="PF01547">
    <property type="entry name" value="SBP_bac_1"/>
    <property type="match status" value="1"/>
</dbReference>
<evidence type="ECO:0000313" key="3">
    <source>
        <dbReference type="Proteomes" id="UP000755585"/>
    </source>
</evidence>
<dbReference type="InterPro" id="IPR006059">
    <property type="entry name" value="SBP"/>
</dbReference>
<feature type="chain" id="PRO_5046543861" evidence="1">
    <location>
        <begin position="22"/>
        <end position="460"/>
    </location>
</feature>
<proteinExistence type="predicted"/>